<dbReference type="EMBL" id="CP002961">
    <property type="protein sequence ID" value="AFK03968.1"/>
    <property type="molecule type" value="Genomic_DNA"/>
</dbReference>
<name>A0ABN4ANF3_EMTOG</name>
<accession>A0ABN4ANF3</accession>
<keyword evidence="2" id="KW-1185">Reference proteome</keyword>
<evidence type="ECO:0000313" key="2">
    <source>
        <dbReference type="Proteomes" id="UP000002875"/>
    </source>
</evidence>
<evidence type="ECO:0000313" key="1">
    <source>
        <dbReference type="EMBL" id="AFK03968.1"/>
    </source>
</evidence>
<sequence length="154" mass="17411">MYNFPLKTVGVGLRSQIPVNDKLLLVPSVKYAPQFNEIHEIYAGVNAHLVLISSVNKVSYRRSQVQPQKPNLYLSVGADYNQWFNYISSANSKADKQNILPMVGLGTSFGSHTMRFFAEVKYNALWNESNGEIGLLIYPGFIKDKKRNNCPVIR</sequence>
<reference evidence="1 2" key="1">
    <citation type="submission" date="2011-07" db="EMBL/GenBank/DDBJ databases">
        <title>The complete genome of chromosome of Emticicia oligotrophica DSM 17448.</title>
        <authorList>
            <consortium name="US DOE Joint Genome Institute (JGI-PGF)"/>
            <person name="Lucas S."/>
            <person name="Han J."/>
            <person name="Lapidus A."/>
            <person name="Bruce D."/>
            <person name="Goodwin L."/>
            <person name="Pitluck S."/>
            <person name="Peters L."/>
            <person name="Kyrpides N."/>
            <person name="Mavromatis K."/>
            <person name="Ivanova N."/>
            <person name="Ovchinnikova G."/>
            <person name="Teshima H."/>
            <person name="Detter J.C."/>
            <person name="Tapia R."/>
            <person name="Han C."/>
            <person name="Land M."/>
            <person name="Hauser L."/>
            <person name="Markowitz V."/>
            <person name="Cheng J.-F."/>
            <person name="Hugenholtz P."/>
            <person name="Woyke T."/>
            <person name="Wu D."/>
            <person name="Tindall B."/>
            <person name="Pomrenke H."/>
            <person name="Brambilla E."/>
            <person name="Klenk H.-P."/>
            <person name="Eisen J.A."/>
        </authorList>
    </citation>
    <scope>NUCLEOTIDE SEQUENCE [LARGE SCALE GENOMIC DNA]</scope>
    <source>
        <strain evidence="1 2">DSM 17448</strain>
    </source>
</reference>
<gene>
    <name evidence="1" type="ordered locus">Emtol_2834</name>
</gene>
<evidence type="ECO:0008006" key="3">
    <source>
        <dbReference type="Google" id="ProtNLM"/>
    </source>
</evidence>
<protein>
    <recommendedName>
        <fullName evidence="3">Outer membrane protein beta-barrel domain-containing protein</fullName>
    </recommendedName>
</protein>
<organism evidence="1 2">
    <name type="scientific">Emticicia oligotrophica (strain DSM 17448 / CIP 109782 / MTCC 6937 / GPTSA100-15)</name>
    <dbReference type="NCBI Taxonomy" id="929562"/>
    <lineage>
        <taxon>Bacteria</taxon>
        <taxon>Pseudomonadati</taxon>
        <taxon>Bacteroidota</taxon>
        <taxon>Cytophagia</taxon>
        <taxon>Cytophagales</taxon>
        <taxon>Leadbetterellaceae</taxon>
        <taxon>Emticicia</taxon>
    </lineage>
</organism>
<proteinExistence type="predicted"/>
<dbReference type="Proteomes" id="UP000002875">
    <property type="component" value="Chromosome"/>
</dbReference>